<dbReference type="PANTHER" id="PTHR34598">
    <property type="entry name" value="BLL6449 PROTEIN"/>
    <property type="match status" value="1"/>
</dbReference>
<dbReference type="Proteomes" id="UP000813461">
    <property type="component" value="Unassembled WGS sequence"/>
</dbReference>
<reference evidence="3" key="1">
    <citation type="journal article" date="2021" name="Nat. Commun.">
        <title>Genetic determinants of endophytism in the Arabidopsis root mycobiome.</title>
        <authorList>
            <person name="Mesny F."/>
            <person name="Miyauchi S."/>
            <person name="Thiergart T."/>
            <person name="Pickel B."/>
            <person name="Atanasova L."/>
            <person name="Karlsson M."/>
            <person name="Huettel B."/>
            <person name="Barry K.W."/>
            <person name="Haridas S."/>
            <person name="Chen C."/>
            <person name="Bauer D."/>
            <person name="Andreopoulos W."/>
            <person name="Pangilinan J."/>
            <person name="LaButti K."/>
            <person name="Riley R."/>
            <person name="Lipzen A."/>
            <person name="Clum A."/>
            <person name="Drula E."/>
            <person name="Henrissat B."/>
            <person name="Kohler A."/>
            <person name="Grigoriev I.V."/>
            <person name="Martin F.M."/>
            <person name="Hacquard S."/>
        </authorList>
    </citation>
    <scope>NUCLEOTIDE SEQUENCE</scope>
    <source>
        <strain evidence="3">MPI-SDFR-AT-0120</strain>
    </source>
</reference>
<name>A0A8K0QX08_9PLEO</name>
<comment type="caution">
    <text evidence="3">The sequence shown here is derived from an EMBL/GenBank/DDBJ whole genome shotgun (WGS) entry which is preliminary data.</text>
</comment>
<dbReference type="NCBIfam" id="NF041278">
    <property type="entry name" value="CmcJ_NvfI_EfuI"/>
    <property type="match status" value="1"/>
</dbReference>
<keyword evidence="1" id="KW-0560">Oxidoreductase</keyword>
<sequence length="300" mass="34166">MASENDHVQTQIEYTLRDVKHDKEKPYSMMYDTAGAIPRTNITRQPRDVAIQNFQPFRGPRNLEEYGFSTVKLGVDITKAVFDKPESIEKLYYAPIEQALWAKYPDAKKINVFAYNLRKRHVDFPAVSVDVELDYSQPAPVAHIDYSRASVLRDATAIFSTPASQFQRVVAVNLWKAITPGNDWPLALCDARTVDRASDTLGIDIVYPDRFTESEDLYHNSGHRWYYYKEMDADEMILFVQKDSAQLGGGGNLSWTHIARISTLTKVVLGGVPHASFFNPQADQNAPPRMSMEIRAYIMY</sequence>
<proteinExistence type="inferred from homology"/>
<protein>
    <submittedName>
        <fullName evidence="3">Uncharacterized protein</fullName>
    </submittedName>
</protein>
<evidence type="ECO:0000313" key="3">
    <source>
        <dbReference type="EMBL" id="KAH7077341.1"/>
    </source>
</evidence>
<evidence type="ECO:0000256" key="2">
    <source>
        <dbReference type="ARBA" id="ARBA00023604"/>
    </source>
</evidence>
<keyword evidence="4" id="KW-1185">Reference proteome</keyword>
<dbReference type="GO" id="GO:0016491">
    <property type="term" value="F:oxidoreductase activity"/>
    <property type="evidence" value="ECO:0007669"/>
    <property type="project" value="UniProtKB-KW"/>
</dbReference>
<evidence type="ECO:0000313" key="4">
    <source>
        <dbReference type="Proteomes" id="UP000813461"/>
    </source>
</evidence>
<dbReference type="AlphaFoldDB" id="A0A8K0QX08"/>
<dbReference type="EMBL" id="JAGMVJ010000018">
    <property type="protein sequence ID" value="KAH7077341.1"/>
    <property type="molecule type" value="Genomic_DNA"/>
</dbReference>
<comment type="similarity">
    <text evidence="2">Belongs to the asaB hydroxylase/desaturase family.</text>
</comment>
<accession>A0A8K0QX08</accession>
<dbReference type="InterPro" id="IPR044053">
    <property type="entry name" value="AsaB-like"/>
</dbReference>
<gene>
    <name evidence="3" type="ORF">FB567DRAFT_608417</name>
</gene>
<dbReference type="PANTHER" id="PTHR34598:SF3">
    <property type="entry name" value="OXIDOREDUCTASE AN1597"/>
    <property type="match status" value="1"/>
</dbReference>
<organism evidence="3 4">
    <name type="scientific">Paraphoma chrysanthemicola</name>
    <dbReference type="NCBI Taxonomy" id="798071"/>
    <lineage>
        <taxon>Eukaryota</taxon>
        <taxon>Fungi</taxon>
        <taxon>Dikarya</taxon>
        <taxon>Ascomycota</taxon>
        <taxon>Pezizomycotina</taxon>
        <taxon>Dothideomycetes</taxon>
        <taxon>Pleosporomycetidae</taxon>
        <taxon>Pleosporales</taxon>
        <taxon>Pleosporineae</taxon>
        <taxon>Phaeosphaeriaceae</taxon>
        <taxon>Paraphoma</taxon>
    </lineage>
</organism>
<dbReference type="OrthoDB" id="412788at2759"/>
<evidence type="ECO:0000256" key="1">
    <source>
        <dbReference type="ARBA" id="ARBA00023002"/>
    </source>
</evidence>